<feature type="domain" description="Cas12f1-like TNB" evidence="2">
    <location>
        <begin position="76"/>
        <end position="152"/>
    </location>
</feature>
<evidence type="ECO:0000256" key="1">
    <source>
        <dbReference type="ARBA" id="ARBA00023125"/>
    </source>
</evidence>
<proteinExistence type="predicted"/>
<protein>
    <submittedName>
        <fullName evidence="3">Transposase</fullName>
    </submittedName>
</protein>
<sequence length="175" mass="19797">GKQTNEGPFTSKRIEKLHQKRYLKIKDVFHKVSHHIVKLAQEEEVCKIVIGQNKSWKQETNMGKRNNQSFCHIPHSLLIQMITYKANAVGIQVVVTEESYTSKASFLDNDFIPTYGENDQNTTFSGKRIERGIYRSANKTLINADVNAAANILRKVIPNAWTNGIEGLGVKQLAN</sequence>
<gene>
    <name evidence="3" type="ORF">COK05_30760</name>
</gene>
<dbReference type="EMBL" id="NVAP01000124">
    <property type="protein sequence ID" value="PFQ33011.1"/>
    <property type="molecule type" value="Genomic_DNA"/>
</dbReference>
<dbReference type="AlphaFoldDB" id="A0A2C1LGA7"/>
<dbReference type="RefSeq" id="WP_098615512.1">
    <property type="nucleotide sequence ID" value="NZ_NUMH01000108.1"/>
</dbReference>
<comment type="caution">
    <text evidence="3">The sequence shown here is derived from an EMBL/GenBank/DDBJ whole genome shotgun (WGS) entry which is preliminary data.</text>
</comment>
<dbReference type="InterPro" id="IPR010095">
    <property type="entry name" value="Cas12f1-like_TNB"/>
</dbReference>
<evidence type="ECO:0000313" key="3">
    <source>
        <dbReference type="EMBL" id="PFQ33011.1"/>
    </source>
</evidence>
<evidence type="ECO:0000259" key="2">
    <source>
        <dbReference type="Pfam" id="PF07282"/>
    </source>
</evidence>
<feature type="non-terminal residue" evidence="3">
    <location>
        <position position="1"/>
    </location>
</feature>
<dbReference type="GO" id="GO:0003677">
    <property type="term" value="F:DNA binding"/>
    <property type="evidence" value="ECO:0007669"/>
    <property type="project" value="UniProtKB-KW"/>
</dbReference>
<dbReference type="NCBIfam" id="TIGR01766">
    <property type="entry name" value="IS200/IS605 family accessory protein TnpB-like domain"/>
    <property type="match status" value="1"/>
</dbReference>
<dbReference type="Pfam" id="PF07282">
    <property type="entry name" value="Cas12f1-like_TNB"/>
    <property type="match status" value="1"/>
</dbReference>
<evidence type="ECO:0000313" key="4">
    <source>
        <dbReference type="Proteomes" id="UP000224386"/>
    </source>
</evidence>
<name>A0A2C1LGA7_BACCE</name>
<keyword evidence="1" id="KW-0238">DNA-binding</keyword>
<accession>A0A2C1LGA7</accession>
<organism evidence="3 4">
    <name type="scientific">Bacillus cereus</name>
    <dbReference type="NCBI Taxonomy" id="1396"/>
    <lineage>
        <taxon>Bacteria</taxon>
        <taxon>Bacillati</taxon>
        <taxon>Bacillota</taxon>
        <taxon>Bacilli</taxon>
        <taxon>Bacillales</taxon>
        <taxon>Bacillaceae</taxon>
        <taxon>Bacillus</taxon>
        <taxon>Bacillus cereus group</taxon>
    </lineage>
</organism>
<reference evidence="3 4" key="1">
    <citation type="submission" date="2017-09" db="EMBL/GenBank/DDBJ databases">
        <title>Large-scale bioinformatics analysis of Bacillus genomes uncovers conserved roles of natural products in bacterial physiology.</title>
        <authorList>
            <consortium name="Agbiome Team Llc"/>
            <person name="Bleich R.M."/>
            <person name="Grubbs K.J."/>
            <person name="Santa Maria K.C."/>
            <person name="Allen S.E."/>
            <person name="Farag S."/>
            <person name="Shank E.A."/>
            <person name="Bowers A."/>
        </authorList>
    </citation>
    <scope>NUCLEOTIDE SEQUENCE [LARGE SCALE GENOMIC DNA]</scope>
    <source>
        <strain evidence="3 4">AFS070861</strain>
    </source>
</reference>
<dbReference type="Proteomes" id="UP000224386">
    <property type="component" value="Unassembled WGS sequence"/>
</dbReference>
<feature type="non-terminal residue" evidence="3">
    <location>
        <position position="175"/>
    </location>
</feature>